<proteinExistence type="predicted"/>
<dbReference type="RefSeq" id="WP_271926639.1">
    <property type="nucleotide sequence ID" value="NZ_JAQNDO010000001.1"/>
</dbReference>
<name>A0ABT5F1H9_9BACT</name>
<dbReference type="Gene3D" id="2.160.20.10">
    <property type="entry name" value="Single-stranded right-handed beta-helix, Pectin lyase-like"/>
    <property type="match status" value="1"/>
</dbReference>
<evidence type="ECO:0000256" key="1">
    <source>
        <dbReference type="SAM" id="MobiDB-lite"/>
    </source>
</evidence>
<feature type="region of interest" description="Disordered" evidence="1">
    <location>
        <begin position="59"/>
        <end position="86"/>
    </location>
</feature>
<evidence type="ECO:0000313" key="4">
    <source>
        <dbReference type="Proteomes" id="UP001221411"/>
    </source>
</evidence>
<sequence length="319" mass="32951">MTFDHPFLRALFLFQLTLAAACGSSSSHGNSGATDGAGGTGGSGGAGAGMPAGSGVGGGGGAGGGNADPCAKPWPDATNTGIPAGTPSLTVIENDLHTEMDGQVFDAVELRGRLYVDHKNITIKRSLLVGDEYYVVYATDTASGLTIEDCEIYGGILSPDNTTVRRSHTHAGPGMTRNDGYQFAASHVLLEDNLFDGLAPTPGAHVDGIQDMGGVDVVIRHNWIDPAAPPVENGGVNAAVFVSPEFGNPSSDVTVECNMLLGGGSWYPLRIYGTTGSVVVRGNRFDRNFMGVPVHLVDTTLTTWEDNAFSDNGEGIPAP</sequence>
<feature type="compositionally biased region" description="Polar residues" evidence="1">
    <location>
        <begin position="77"/>
        <end position="86"/>
    </location>
</feature>
<evidence type="ECO:0000313" key="3">
    <source>
        <dbReference type="EMBL" id="MDC0747915.1"/>
    </source>
</evidence>
<evidence type="ECO:0000256" key="2">
    <source>
        <dbReference type="SAM" id="SignalP"/>
    </source>
</evidence>
<accession>A0ABT5F1H9</accession>
<feature type="signal peptide" evidence="2">
    <location>
        <begin position="1"/>
        <end position="20"/>
    </location>
</feature>
<dbReference type="EMBL" id="JAQNDO010000001">
    <property type="protein sequence ID" value="MDC0747915.1"/>
    <property type="molecule type" value="Genomic_DNA"/>
</dbReference>
<keyword evidence="4" id="KW-1185">Reference proteome</keyword>
<feature type="region of interest" description="Disordered" evidence="1">
    <location>
        <begin position="25"/>
        <end position="45"/>
    </location>
</feature>
<keyword evidence="2" id="KW-0732">Signal</keyword>
<organism evidence="3 4">
    <name type="scientific">Polyangium mundeleinium</name>
    <dbReference type="NCBI Taxonomy" id="2995306"/>
    <lineage>
        <taxon>Bacteria</taxon>
        <taxon>Pseudomonadati</taxon>
        <taxon>Myxococcota</taxon>
        <taxon>Polyangia</taxon>
        <taxon>Polyangiales</taxon>
        <taxon>Polyangiaceae</taxon>
        <taxon>Polyangium</taxon>
    </lineage>
</organism>
<reference evidence="3 4" key="1">
    <citation type="submission" date="2022-11" db="EMBL/GenBank/DDBJ databases">
        <title>Minimal conservation of predation-associated metabolite biosynthetic gene clusters underscores biosynthetic potential of Myxococcota including descriptions for ten novel species: Archangium lansinium sp. nov., Myxococcus landrumus sp. nov., Nannocystis bai.</title>
        <authorList>
            <person name="Ahearne A."/>
            <person name="Stevens C."/>
            <person name="Dowd S."/>
        </authorList>
    </citation>
    <scope>NUCLEOTIDE SEQUENCE [LARGE SCALE GENOMIC DNA]</scope>
    <source>
        <strain evidence="3 4">RJM3</strain>
    </source>
</reference>
<comment type="caution">
    <text evidence="3">The sequence shown here is derived from an EMBL/GenBank/DDBJ whole genome shotgun (WGS) entry which is preliminary data.</text>
</comment>
<dbReference type="Proteomes" id="UP001221411">
    <property type="component" value="Unassembled WGS sequence"/>
</dbReference>
<feature type="chain" id="PRO_5046193111" evidence="2">
    <location>
        <begin position="21"/>
        <end position="319"/>
    </location>
</feature>
<protein>
    <submittedName>
        <fullName evidence="3">Right-handed parallel beta-helix repeat-containing protein</fullName>
    </submittedName>
</protein>
<dbReference type="SUPFAM" id="SSF51126">
    <property type="entry name" value="Pectin lyase-like"/>
    <property type="match status" value="1"/>
</dbReference>
<gene>
    <name evidence="3" type="ORF">POL67_41680</name>
</gene>
<dbReference type="InterPro" id="IPR012334">
    <property type="entry name" value="Pectin_lyas_fold"/>
</dbReference>
<dbReference type="InterPro" id="IPR011050">
    <property type="entry name" value="Pectin_lyase_fold/virulence"/>
</dbReference>
<feature type="compositionally biased region" description="Gly residues" evidence="1">
    <location>
        <begin position="35"/>
        <end position="45"/>
    </location>
</feature>